<dbReference type="Gene3D" id="3.90.79.10">
    <property type="entry name" value="Nucleoside Triphosphate Pyrophosphohydrolase"/>
    <property type="match status" value="1"/>
</dbReference>
<evidence type="ECO:0000256" key="5">
    <source>
        <dbReference type="RuleBase" id="RU003476"/>
    </source>
</evidence>
<evidence type="ECO:0000256" key="4">
    <source>
        <dbReference type="ARBA" id="ARBA00022842"/>
    </source>
</evidence>
<sequence>MNDEVPLYRRDPVAWRAHLAAGNATQPRKRVSADLLIRDPAGRILLVDPTYKPGWDLPGGRAEANEPPAAAARREVREELGLDVPLGRLLVVDWVAPHDPWDDLLAFIFDGGVPSAAVLAGLELGNGELAAYAFCDPAAAAERLRPHVWRRAAAALDALAGGPARYLQDGRVG</sequence>
<protein>
    <submittedName>
        <fullName evidence="7">NUDIX hydrolase</fullName>
    </submittedName>
</protein>
<evidence type="ECO:0000256" key="1">
    <source>
        <dbReference type="ARBA" id="ARBA00001946"/>
    </source>
</evidence>
<dbReference type="RefSeq" id="WP_229784012.1">
    <property type="nucleotide sequence ID" value="NZ_BMQB01000006.1"/>
</dbReference>
<evidence type="ECO:0000256" key="2">
    <source>
        <dbReference type="ARBA" id="ARBA00005582"/>
    </source>
</evidence>
<dbReference type="AlphaFoldDB" id="A0A8J3FA83"/>
<dbReference type="PANTHER" id="PTHR43046">
    <property type="entry name" value="GDP-MANNOSE MANNOSYL HYDROLASE"/>
    <property type="match status" value="1"/>
</dbReference>
<accession>A0A8J3FA83</accession>
<dbReference type="PANTHER" id="PTHR43046:SF12">
    <property type="entry name" value="GDP-MANNOSE MANNOSYL HYDROLASE"/>
    <property type="match status" value="1"/>
</dbReference>
<keyword evidence="4" id="KW-0460">Magnesium</keyword>
<organism evidence="7 8">
    <name type="scientific">Pilimelia anulata</name>
    <dbReference type="NCBI Taxonomy" id="53371"/>
    <lineage>
        <taxon>Bacteria</taxon>
        <taxon>Bacillati</taxon>
        <taxon>Actinomycetota</taxon>
        <taxon>Actinomycetes</taxon>
        <taxon>Micromonosporales</taxon>
        <taxon>Micromonosporaceae</taxon>
        <taxon>Pilimelia</taxon>
    </lineage>
</organism>
<evidence type="ECO:0000313" key="7">
    <source>
        <dbReference type="EMBL" id="GGJ99944.1"/>
    </source>
</evidence>
<keyword evidence="3 5" id="KW-0378">Hydrolase</keyword>
<dbReference type="InterPro" id="IPR020084">
    <property type="entry name" value="NUDIX_hydrolase_CS"/>
</dbReference>
<dbReference type="InterPro" id="IPR015797">
    <property type="entry name" value="NUDIX_hydrolase-like_dom_sf"/>
</dbReference>
<dbReference type="PRINTS" id="PR00502">
    <property type="entry name" value="NUDIXFAMILY"/>
</dbReference>
<dbReference type="GO" id="GO:0016787">
    <property type="term" value="F:hydrolase activity"/>
    <property type="evidence" value="ECO:0007669"/>
    <property type="project" value="UniProtKB-KW"/>
</dbReference>
<dbReference type="InterPro" id="IPR020476">
    <property type="entry name" value="Nudix_hydrolase"/>
</dbReference>
<name>A0A8J3FA83_9ACTN</name>
<proteinExistence type="inferred from homology"/>
<comment type="cofactor">
    <cofactor evidence="1">
        <name>Mg(2+)</name>
        <dbReference type="ChEBI" id="CHEBI:18420"/>
    </cofactor>
</comment>
<comment type="similarity">
    <text evidence="2 5">Belongs to the Nudix hydrolase family.</text>
</comment>
<reference evidence="7" key="2">
    <citation type="submission" date="2020-09" db="EMBL/GenBank/DDBJ databases">
        <authorList>
            <person name="Sun Q."/>
            <person name="Ohkuma M."/>
        </authorList>
    </citation>
    <scope>NUCLEOTIDE SEQUENCE</scope>
    <source>
        <strain evidence="7">JCM 3090</strain>
    </source>
</reference>
<evidence type="ECO:0000259" key="6">
    <source>
        <dbReference type="PROSITE" id="PS51462"/>
    </source>
</evidence>
<gene>
    <name evidence="7" type="ORF">GCM10010123_32250</name>
</gene>
<dbReference type="Pfam" id="PF00293">
    <property type="entry name" value="NUDIX"/>
    <property type="match status" value="1"/>
</dbReference>
<dbReference type="SUPFAM" id="SSF55811">
    <property type="entry name" value="Nudix"/>
    <property type="match status" value="1"/>
</dbReference>
<dbReference type="EMBL" id="BMQB01000006">
    <property type="protein sequence ID" value="GGJ99944.1"/>
    <property type="molecule type" value="Genomic_DNA"/>
</dbReference>
<evidence type="ECO:0000313" key="8">
    <source>
        <dbReference type="Proteomes" id="UP000649739"/>
    </source>
</evidence>
<dbReference type="CDD" id="cd18876">
    <property type="entry name" value="NUDIX_Hydrolase"/>
    <property type="match status" value="1"/>
</dbReference>
<dbReference type="InterPro" id="IPR000086">
    <property type="entry name" value="NUDIX_hydrolase_dom"/>
</dbReference>
<keyword evidence="8" id="KW-1185">Reference proteome</keyword>
<dbReference type="PROSITE" id="PS51462">
    <property type="entry name" value="NUDIX"/>
    <property type="match status" value="1"/>
</dbReference>
<dbReference type="PROSITE" id="PS00893">
    <property type="entry name" value="NUDIX_BOX"/>
    <property type="match status" value="1"/>
</dbReference>
<comment type="caution">
    <text evidence="7">The sequence shown here is derived from an EMBL/GenBank/DDBJ whole genome shotgun (WGS) entry which is preliminary data.</text>
</comment>
<evidence type="ECO:0000256" key="3">
    <source>
        <dbReference type="ARBA" id="ARBA00022801"/>
    </source>
</evidence>
<reference evidence="7" key="1">
    <citation type="journal article" date="2014" name="Int. J. Syst. Evol. Microbiol.">
        <title>Complete genome sequence of Corynebacterium casei LMG S-19264T (=DSM 44701T), isolated from a smear-ripened cheese.</title>
        <authorList>
            <consortium name="US DOE Joint Genome Institute (JGI-PGF)"/>
            <person name="Walter F."/>
            <person name="Albersmeier A."/>
            <person name="Kalinowski J."/>
            <person name="Ruckert C."/>
        </authorList>
    </citation>
    <scope>NUCLEOTIDE SEQUENCE</scope>
    <source>
        <strain evidence="7">JCM 3090</strain>
    </source>
</reference>
<dbReference type="Proteomes" id="UP000649739">
    <property type="component" value="Unassembled WGS sequence"/>
</dbReference>
<feature type="domain" description="Nudix hydrolase" evidence="6">
    <location>
        <begin position="27"/>
        <end position="157"/>
    </location>
</feature>